<dbReference type="SMART" id="SM00342">
    <property type="entry name" value="HTH_ARAC"/>
    <property type="match status" value="1"/>
</dbReference>
<keyword evidence="2" id="KW-0238">DNA-binding</keyword>
<dbReference type="Pfam" id="PF12833">
    <property type="entry name" value="HTH_18"/>
    <property type="match status" value="1"/>
</dbReference>
<dbReference type="SUPFAM" id="SSF46689">
    <property type="entry name" value="Homeodomain-like"/>
    <property type="match status" value="1"/>
</dbReference>
<gene>
    <name evidence="5" type="ORF">D0Z08_15265</name>
</gene>
<evidence type="ECO:0000313" key="5">
    <source>
        <dbReference type="EMBL" id="RHW26313.1"/>
    </source>
</evidence>
<dbReference type="PANTHER" id="PTHR47894">
    <property type="entry name" value="HTH-TYPE TRANSCRIPTIONAL REGULATOR GADX"/>
    <property type="match status" value="1"/>
</dbReference>
<protein>
    <submittedName>
        <fullName evidence="5">AraC family transcriptional regulator</fullName>
    </submittedName>
</protein>
<evidence type="ECO:0000256" key="2">
    <source>
        <dbReference type="ARBA" id="ARBA00023125"/>
    </source>
</evidence>
<dbReference type="InterPro" id="IPR032687">
    <property type="entry name" value="AraC-type_N"/>
</dbReference>
<comment type="caution">
    <text evidence="5">The sequence shown here is derived from an EMBL/GenBank/DDBJ whole genome shotgun (WGS) entry which is preliminary data.</text>
</comment>
<dbReference type="PANTHER" id="PTHR47894:SF4">
    <property type="entry name" value="HTH-TYPE TRANSCRIPTIONAL REGULATOR GADX"/>
    <property type="match status" value="1"/>
</dbReference>
<dbReference type="GO" id="GO:0003700">
    <property type="term" value="F:DNA-binding transcription factor activity"/>
    <property type="evidence" value="ECO:0007669"/>
    <property type="project" value="InterPro"/>
</dbReference>
<organism evidence="5 6">
    <name type="scientific">Nocardioides immobilis</name>
    <dbReference type="NCBI Taxonomy" id="2049295"/>
    <lineage>
        <taxon>Bacteria</taxon>
        <taxon>Bacillati</taxon>
        <taxon>Actinomycetota</taxon>
        <taxon>Actinomycetes</taxon>
        <taxon>Propionibacteriales</taxon>
        <taxon>Nocardioidaceae</taxon>
        <taxon>Nocardioides</taxon>
    </lineage>
</organism>
<evidence type="ECO:0000259" key="4">
    <source>
        <dbReference type="PROSITE" id="PS01124"/>
    </source>
</evidence>
<dbReference type="OrthoDB" id="5241536at2"/>
<keyword evidence="3" id="KW-0804">Transcription</keyword>
<dbReference type="InterPro" id="IPR018060">
    <property type="entry name" value="HTH_AraC"/>
</dbReference>
<accession>A0A417Y104</accession>
<dbReference type="Proteomes" id="UP000283644">
    <property type="component" value="Unassembled WGS sequence"/>
</dbReference>
<dbReference type="EMBL" id="QXGH01000018">
    <property type="protein sequence ID" value="RHW26313.1"/>
    <property type="molecule type" value="Genomic_DNA"/>
</dbReference>
<proteinExistence type="predicted"/>
<dbReference type="GO" id="GO:0005829">
    <property type="term" value="C:cytosol"/>
    <property type="evidence" value="ECO:0007669"/>
    <property type="project" value="TreeGrafter"/>
</dbReference>
<feature type="domain" description="HTH araC/xylS-type" evidence="4">
    <location>
        <begin position="237"/>
        <end position="335"/>
    </location>
</feature>
<evidence type="ECO:0000313" key="6">
    <source>
        <dbReference type="Proteomes" id="UP000283644"/>
    </source>
</evidence>
<evidence type="ECO:0000256" key="1">
    <source>
        <dbReference type="ARBA" id="ARBA00023015"/>
    </source>
</evidence>
<dbReference type="Pfam" id="PF12625">
    <property type="entry name" value="Arabinose_bd"/>
    <property type="match status" value="1"/>
</dbReference>
<dbReference type="PROSITE" id="PS01124">
    <property type="entry name" value="HTH_ARAC_FAMILY_2"/>
    <property type="match status" value="1"/>
</dbReference>
<dbReference type="AlphaFoldDB" id="A0A417Y104"/>
<reference evidence="5 6" key="1">
    <citation type="submission" date="2018-09" db="EMBL/GenBank/DDBJ databases">
        <title>Genome sequencing of Nocardioides immobilis CCTCC AB 2017083 for comparison to Nocardioides silvaticus.</title>
        <authorList>
            <person name="Li C."/>
            <person name="Wang G."/>
        </authorList>
    </citation>
    <scope>NUCLEOTIDE SEQUENCE [LARGE SCALE GENOMIC DNA]</scope>
    <source>
        <strain evidence="5 6">CCTCC AB 2017083</strain>
    </source>
</reference>
<evidence type="ECO:0000256" key="3">
    <source>
        <dbReference type="ARBA" id="ARBA00023163"/>
    </source>
</evidence>
<keyword evidence="6" id="KW-1185">Reference proteome</keyword>
<name>A0A417Y104_9ACTN</name>
<sequence>MRDSDVPIRASILRGLPAVVTSVGGPGEKFLAAYGVDERLTAQQDTFVSVRLVEKVLEDAAAQLDVPDFGLRMAAQQDLHVLGPLAIAMENSRTVGEALECASRYLSVLSPALSHEVIPDPLDNPGVLAIRYASTTGTASPQAIDYGLGMVHRVVTLVTGGSYGLRSVQLPHPALAPETAYRDHFGAEVAFDCDRAALRMPRQLLDVPVSGGNEILRDIAVDYLESHFGHEEVPVSDLVTAILEGQPGPDQPDLAKVARLLSLHPRTLQRLLAVEGVGFKDLVDLVRREQARKLITTTDLAFTRIAVRVGLREQSSLTRAVQRWFGTSPSDLRRTARDQPR</sequence>
<dbReference type="Gene3D" id="1.10.10.60">
    <property type="entry name" value="Homeodomain-like"/>
    <property type="match status" value="1"/>
</dbReference>
<keyword evidence="1" id="KW-0805">Transcription regulation</keyword>
<dbReference type="InterPro" id="IPR009057">
    <property type="entry name" value="Homeodomain-like_sf"/>
</dbReference>
<dbReference type="GO" id="GO:0000976">
    <property type="term" value="F:transcription cis-regulatory region binding"/>
    <property type="evidence" value="ECO:0007669"/>
    <property type="project" value="TreeGrafter"/>
</dbReference>
<dbReference type="RefSeq" id="WP_118926099.1">
    <property type="nucleotide sequence ID" value="NZ_QXGH01000018.1"/>
</dbReference>